<evidence type="ECO:0000256" key="2">
    <source>
        <dbReference type="ARBA" id="ARBA00023015"/>
    </source>
</evidence>
<reference evidence="7" key="1">
    <citation type="submission" date="2020-10" db="EMBL/GenBank/DDBJ databases">
        <authorList>
            <person name="Gilroy R."/>
        </authorList>
    </citation>
    <scope>NUCLEOTIDE SEQUENCE</scope>
    <source>
        <strain evidence="7">B2-16538</strain>
    </source>
</reference>
<feature type="domain" description="RNA polymerase sigma factor 70 region 4 type 2" evidence="6">
    <location>
        <begin position="87"/>
        <end position="139"/>
    </location>
</feature>
<evidence type="ECO:0000313" key="7">
    <source>
        <dbReference type="EMBL" id="MBO8485823.1"/>
    </source>
</evidence>
<dbReference type="InterPro" id="IPR036388">
    <property type="entry name" value="WH-like_DNA-bd_sf"/>
</dbReference>
<sequence>MYPLCLRYVGERGIAEDILQDGFVTLFTRLDDFRGQGSFEGWARRIFVNTALMYLRKKDALRMSDDIDSARHLASGAVSQTESIGYKELMRLITSMPPGFRTIFNMYVIEGYSHKEIAGMLGISETTSRTQLSRARTWLQNKIKATGKDA</sequence>
<gene>
    <name evidence="7" type="ORF">IAB78_05305</name>
</gene>
<dbReference type="PANTHER" id="PTHR43133:SF46">
    <property type="entry name" value="RNA POLYMERASE SIGMA-70 FACTOR ECF SUBFAMILY"/>
    <property type="match status" value="1"/>
</dbReference>
<keyword evidence="2" id="KW-0805">Transcription regulation</keyword>
<dbReference type="Pfam" id="PF04542">
    <property type="entry name" value="Sigma70_r2"/>
    <property type="match status" value="1"/>
</dbReference>
<evidence type="ECO:0000256" key="3">
    <source>
        <dbReference type="ARBA" id="ARBA00023082"/>
    </source>
</evidence>
<dbReference type="PANTHER" id="PTHR43133">
    <property type="entry name" value="RNA POLYMERASE ECF-TYPE SIGMA FACTO"/>
    <property type="match status" value="1"/>
</dbReference>
<dbReference type="SUPFAM" id="SSF88659">
    <property type="entry name" value="Sigma3 and sigma4 domains of RNA polymerase sigma factors"/>
    <property type="match status" value="1"/>
</dbReference>
<organism evidence="7 8">
    <name type="scientific">Candidatus Cryptobacteroides excrementavium</name>
    <dbReference type="NCBI Taxonomy" id="2840759"/>
    <lineage>
        <taxon>Bacteria</taxon>
        <taxon>Pseudomonadati</taxon>
        <taxon>Bacteroidota</taxon>
        <taxon>Bacteroidia</taxon>
        <taxon>Bacteroidales</taxon>
        <taxon>Candidatus Cryptobacteroides</taxon>
    </lineage>
</organism>
<dbReference type="Gene3D" id="1.10.1740.10">
    <property type="match status" value="1"/>
</dbReference>
<evidence type="ECO:0000259" key="6">
    <source>
        <dbReference type="Pfam" id="PF08281"/>
    </source>
</evidence>
<evidence type="ECO:0000259" key="5">
    <source>
        <dbReference type="Pfam" id="PF04542"/>
    </source>
</evidence>
<dbReference type="GO" id="GO:0003677">
    <property type="term" value="F:DNA binding"/>
    <property type="evidence" value="ECO:0007669"/>
    <property type="project" value="InterPro"/>
</dbReference>
<dbReference type="NCBIfam" id="TIGR02937">
    <property type="entry name" value="sigma70-ECF"/>
    <property type="match status" value="1"/>
</dbReference>
<evidence type="ECO:0000313" key="8">
    <source>
        <dbReference type="Proteomes" id="UP000823750"/>
    </source>
</evidence>
<reference evidence="7" key="2">
    <citation type="journal article" date="2021" name="PeerJ">
        <title>Extensive microbial diversity within the chicken gut microbiome revealed by metagenomics and culture.</title>
        <authorList>
            <person name="Gilroy R."/>
            <person name="Ravi A."/>
            <person name="Getino M."/>
            <person name="Pursley I."/>
            <person name="Horton D.L."/>
            <person name="Alikhan N.F."/>
            <person name="Baker D."/>
            <person name="Gharbi K."/>
            <person name="Hall N."/>
            <person name="Watson M."/>
            <person name="Adriaenssens E.M."/>
            <person name="Foster-Nyarko E."/>
            <person name="Jarju S."/>
            <person name="Secka A."/>
            <person name="Antonio M."/>
            <person name="Oren A."/>
            <person name="Chaudhuri R.R."/>
            <person name="La Ragione R."/>
            <person name="Hildebrand F."/>
            <person name="Pallen M.J."/>
        </authorList>
    </citation>
    <scope>NUCLEOTIDE SEQUENCE</scope>
    <source>
        <strain evidence="7">B2-16538</strain>
    </source>
</reference>
<dbReference type="AlphaFoldDB" id="A0A9D9NRX7"/>
<comment type="similarity">
    <text evidence="1">Belongs to the sigma-70 factor family. ECF subfamily.</text>
</comment>
<dbReference type="EMBL" id="JADILX010000082">
    <property type="protein sequence ID" value="MBO8485823.1"/>
    <property type="molecule type" value="Genomic_DNA"/>
</dbReference>
<dbReference type="InterPro" id="IPR007627">
    <property type="entry name" value="RNA_pol_sigma70_r2"/>
</dbReference>
<name>A0A9D9NRX7_9BACT</name>
<feature type="domain" description="RNA polymerase sigma-70 region 2" evidence="5">
    <location>
        <begin position="4"/>
        <end position="59"/>
    </location>
</feature>
<dbReference type="InterPro" id="IPR013325">
    <property type="entry name" value="RNA_pol_sigma_r2"/>
</dbReference>
<dbReference type="Pfam" id="PF08281">
    <property type="entry name" value="Sigma70_r4_2"/>
    <property type="match status" value="1"/>
</dbReference>
<evidence type="ECO:0000256" key="4">
    <source>
        <dbReference type="ARBA" id="ARBA00023163"/>
    </source>
</evidence>
<dbReference type="CDD" id="cd06171">
    <property type="entry name" value="Sigma70_r4"/>
    <property type="match status" value="1"/>
</dbReference>
<protein>
    <submittedName>
        <fullName evidence="7">Sigma-70 family RNA polymerase sigma factor</fullName>
    </submittedName>
</protein>
<proteinExistence type="inferred from homology"/>
<accession>A0A9D9NRX7</accession>
<evidence type="ECO:0000256" key="1">
    <source>
        <dbReference type="ARBA" id="ARBA00010641"/>
    </source>
</evidence>
<dbReference type="GO" id="GO:0016987">
    <property type="term" value="F:sigma factor activity"/>
    <property type="evidence" value="ECO:0007669"/>
    <property type="project" value="UniProtKB-KW"/>
</dbReference>
<comment type="caution">
    <text evidence="7">The sequence shown here is derived from an EMBL/GenBank/DDBJ whole genome shotgun (WGS) entry which is preliminary data.</text>
</comment>
<dbReference type="InterPro" id="IPR013324">
    <property type="entry name" value="RNA_pol_sigma_r3/r4-like"/>
</dbReference>
<dbReference type="InterPro" id="IPR013249">
    <property type="entry name" value="RNA_pol_sigma70_r4_t2"/>
</dbReference>
<dbReference type="InterPro" id="IPR014284">
    <property type="entry name" value="RNA_pol_sigma-70_dom"/>
</dbReference>
<keyword evidence="4" id="KW-0804">Transcription</keyword>
<dbReference type="SUPFAM" id="SSF88946">
    <property type="entry name" value="Sigma2 domain of RNA polymerase sigma factors"/>
    <property type="match status" value="1"/>
</dbReference>
<dbReference type="Gene3D" id="1.10.10.10">
    <property type="entry name" value="Winged helix-like DNA-binding domain superfamily/Winged helix DNA-binding domain"/>
    <property type="match status" value="1"/>
</dbReference>
<dbReference type="GO" id="GO:0006352">
    <property type="term" value="P:DNA-templated transcription initiation"/>
    <property type="evidence" value="ECO:0007669"/>
    <property type="project" value="InterPro"/>
</dbReference>
<dbReference type="Proteomes" id="UP000823750">
    <property type="component" value="Unassembled WGS sequence"/>
</dbReference>
<keyword evidence="3" id="KW-0731">Sigma factor</keyword>
<dbReference type="InterPro" id="IPR039425">
    <property type="entry name" value="RNA_pol_sigma-70-like"/>
</dbReference>